<feature type="compositionally biased region" description="Polar residues" evidence="1">
    <location>
        <begin position="1"/>
        <end position="21"/>
    </location>
</feature>
<dbReference type="EMBL" id="GG697355">
    <property type="protein sequence ID" value="EFQ31394.1"/>
    <property type="molecule type" value="Genomic_DNA"/>
</dbReference>
<dbReference type="OrthoDB" id="2013972at2759"/>
<protein>
    <submittedName>
        <fullName evidence="2">UMTA methyltransferase</fullName>
    </submittedName>
</protein>
<evidence type="ECO:0000313" key="3">
    <source>
        <dbReference type="Proteomes" id="UP000008782"/>
    </source>
</evidence>
<organism evidence="3">
    <name type="scientific">Colletotrichum graminicola (strain M1.001 / M2 / FGSC 10212)</name>
    <name type="common">Maize anthracnose fungus</name>
    <name type="synonym">Glomerella graminicola</name>
    <dbReference type="NCBI Taxonomy" id="645133"/>
    <lineage>
        <taxon>Eukaryota</taxon>
        <taxon>Fungi</taxon>
        <taxon>Dikarya</taxon>
        <taxon>Ascomycota</taxon>
        <taxon>Pezizomycotina</taxon>
        <taxon>Sordariomycetes</taxon>
        <taxon>Hypocreomycetidae</taxon>
        <taxon>Glomerellales</taxon>
        <taxon>Glomerellaceae</taxon>
        <taxon>Colletotrichum</taxon>
        <taxon>Colletotrichum graminicola species complex</taxon>
    </lineage>
</organism>
<accession>E3QKK6</accession>
<name>E3QKK6_COLGM</name>
<dbReference type="GO" id="GO:0008168">
    <property type="term" value="F:methyltransferase activity"/>
    <property type="evidence" value="ECO:0007669"/>
    <property type="project" value="UniProtKB-KW"/>
</dbReference>
<keyword evidence="2" id="KW-0489">Methyltransferase</keyword>
<dbReference type="HOGENOM" id="CLU_1366153_0_0_1"/>
<proteinExistence type="predicted"/>
<dbReference type="Proteomes" id="UP000008782">
    <property type="component" value="Unassembled WGS sequence"/>
</dbReference>
<dbReference type="VEuPathDB" id="FungiDB:GLRG_06538"/>
<dbReference type="GeneID" id="24411903"/>
<dbReference type="eggNOG" id="ENOG502QWIX">
    <property type="taxonomic scope" value="Eukaryota"/>
</dbReference>
<keyword evidence="3" id="KW-1185">Reference proteome</keyword>
<dbReference type="RefSeq" id="XP_008095414.1">
    <property type="nucleotide sequence ID" value="XM_008097223.1"/>
</dbReference>
<evidence type="ECO:0000313" key="2">
    <source>
        <dbReference type="EMBL" id="EFQ31394.1"/>
    </source>
</evidence>
<feature type="compositionally biased region" description="Low complexity" evidence="1">
    <location>
        <begin position="22"/>
        <end position="37"/>
    </location>
</feature>
<gene>
    <name evidence="2" type="ORF">GLRG_06538</name>
</gene>
<dbReference type="AlphaFoldDB" id="E3QKK6"/>
<dbReference type="GO" id="GO:0032259">
    <property type="term" value="P:methylation"/>
    <property type="evidence" value="ECO:0007669"/>
    <property type="project" value="UniProtKB-KW"/>
</dbReference>
<sequence>MSETITSPATNLPTLPSNTIDTSSALTGGPTSTTTTRVGDKQLPTDASMIDYRILSYSASLISIVIEYPDEYGRRRHACRNGSYQFPDDEREMDRLDFYYSLIAKAIHKIFLAPAEKGKIHRIVTETSDKFHNAGVFGIGLSAIQPNFVPINVKLEINSAENLEVYACLIINWLEFMRKFSTNLNNNGWLGCVSRLLSLV</sequence>
<keyword evidence="2" id="KW-0808">Transferase</keyword>
<reference evidence="3" key="1">
    <citation type="journal article" date="2012" name="Nat. Genet.">
        <title>Lifestyle transitions in plant pathogenic Colletotrichum fungi deciphered by genome and transcriptome analyses.</title>
        <authorList>
            <person name="O'Connell R.J."/>
            <person name="Thon M.R."/>
            <person name="Hacquard S."/>
            <person name="Amyotte S.G."/>
            <person name="Kleemann J."/>
            <person name="Torres M.F."/>
            <person name="Damm U."/>
            <person name="Buiate E.A."/>
            <person name="Epstein L."/>
            <person name="Alkan N."/>
            <person name="Altmueller J."/>
            <person name="Alvarado-Balderrama L."/>
            <person name="Bauser C.A."/>
            <person name="Becker C."/>
            <person name="Birren B.W."/>
            <person name="Chen Z."/>
            <person name="Choi J."/>
            <person name="Crouch J.A."/>
            <person name="Duvick J.P."/>
            <person name="Farman M.A."/>
            <person name="Gan P."/>
            <person name="Heiman D."/>
            <person name="Henrissat B."/>
            <person name="Howard R.J."/>
            <person name="Kabbage M."/>
            <person name="Koch C."/>
            <person name="Kracher B."/>
            <person name="Kubo Y."/>
            <person name="Law A.D."/>
            <person name="Lebrun M.-H."/>
            <person name="Lee Y.-H."/>
            <person name="Miyara I."/>
            <person name="Moore N."/>
            <person name="Neumann U."/>
            <person name="Nordstroem K."/>
            <person name="Panaccione D.G."/>
            <person name="Panstruga R."/>
            <person name="Place M."/>
            <person name="Proctor R.H."/>
            <person name="Prusky D."/>
            <person name="Rech G."/>
            <person name="Reinhardt R."/>
            <person name="Rollins J.A."/>
            <person name="Rounsley S."/>
            <person name="Schardl C.L."/>
            <person name="Schwartz D.C."/>
            <person name="Shenoy N."/>
            <person name="Shirasu K."/>
            <person name="Sikhakolli U.R."/>
            <person name="Stueber K."/>
            <person name="Sukno S.A."/>
            <person name="Sweigard J.A."/>
            <person name="Takano Y."/>
            <person name="Takahara H."/>
            <person name="Trail F."/>
            <person name="van der Does H.C."/>
            <person name="Voll L.M."/>
            <person name="Will I."/>
            <person name="Young S."/>
            <person name="Zeng Q."/>
            <person name="Zhang J."/>
            <person name="Zhou S."/>
            <person name="Dickman M.B."/>
            <person name="Schulze-Lefert P."/>
            <person name="Ver Loren van Themaat E."/>
            <person name="Ma L.-J."/>
            <person name="Vaillancourt L.J."/>
        </authorList>
    </citation>
    <scope>NUCLEOTIDE SEQUENCE [LARGE SCALE GENOMIC DNA]</scope>
    <source>
        <strain evidence="3">M1.001 / M2 / FGSC 10212</strain>
    </source>
</reference>
<feature type="region of interest" description="Disordered" evidence="1">
    <location>
        <begin position="1"/>
        <end position="40"/>
    </location>
</feature>
<dbReference type="STRING" id="645133.E3QKK6"/>
<evidence type="ECO:0000256" key="1">
    <source>
        <dbReference type="SAM" id="MobiDB-lite"/>
    </source>
</evidence>